<dbReference type="Gene3D" id="3.20.20.80">
    <property type="entry name" value="Glycosidases"/>
    <property type="match status" value="1"/>
</dbReference>
<dbReference type="AlphaFoldDB" id="A0A9P4ILJ3"/>
<comment type="caution">
    <text evidence="3">The sequence shown here is derived from an EMBL/GenBank/DDBJ whole genome shotgun (WGS) entry which is preliminary data.</text>
</comment>
<accession>A0A9P4ILJ3</accession>
<dbReference type="EMBL" id="ML978123">
    <property type="protein sequence ID" value="KAF2101962.1"/>
    <property type="molecule type" value="Genomic_DNA"/>
</dbReference>
<evidence type="ECO:0000259" key="2">
    <source>
        <dbReference type="Pfam" id="PF11790"/>
    </source>
</evidence>
<feature type="domain" description="Asl1-like glycosyl hydrolase catalytic" evidence="2">
    <location>
        <begin position="25"/>
        <end position="267"/>
    </location>
</feature>
<feature type="signal peptide" evidence="1">
    <location>
        <begin position="1"/>
        <end position="15"/>
    </location>
</feature>
<dbReference type="GO" id="GO:0009277">
    <property type="term" value="C:fungal-type cell wall"/>
    <property type="evidence" value="ECO:0007669"/>
    <property type="project" value="TreeGrafter"/>
</dbReference>
<proteinExistence type="predicted"/>
<name>A0A9P4ILJ3_9PEZI</name>
<gene>
    <name evidence="3" type="ORF">NA57DRAFT_73401</name>
</gene>
<sequence>MILLLLSALVHAVLASASRSSKRGLIYIADSSHPTDVDDFLSKSSDLTWYYNYGPEPSPPLSNTSLQFVPMLWGTSDNNGANSFLDSVKSQITSGSKIQYVLGFNEPDGSKDTGGSNVSPGDAASTWQSQIEPLHKLGVQLGAPAVTGSPDGLKWLKSFFSACNGKCTTDFIPVHWYGDFEGLASYVGQVGAAYPGKEIWVTEYADPNANLSDSQTFYNQSVGWFDRMENITHYSYFGSFRSSASNVGPNAAMLDQDGDLTDIGSWYLGGNATGNIPNGTAAGLRAFGFWLLLVLVTALWTTI</sequence>
<feature type="chain" id="PRO_5040388590" description="Asl1-like glycosyl hydrolase catalytic domain-containing protein" evidence="1">
    <location>
        <begin position="16"/>
        <end position="303"/>
    </location>
</feature>
<dbReference type="InterPro" id="IPR024655">
    <property type="entry name" value="Asl1_glyco_hydro_catalytic"/>
</dbReference>
<protein>
    <recommendedName>
        <fullName evidence="2">Asl1-like glycosyl hydrolase catalytic domain-containing protein</fullName>
    </recommendedName>
</protein>
<dbReference type="InterPro" id="IPR053183">
    <property type="entry name" value="ASL1"/>
</dbReference>
<dbReference type="FunFam" id="3.20.20.80:FF:000207">
    <property type="entry name" value="Glycoside hydrolase family 128 protein"/>
    <property type="match status" value="1"/>
</dbReference>
<reference evidence="3" key="1">
    <citation type="journal article" date="2020" name="Stud. Mycol.">
        <title>101 Dothideomycetes genomes: a test case for predicting lifestyles and emergence of pathogens.</title>
        <authorList>
            <person name="Haridas S."/>
            <person name="Albert R."/>
            <person name="Binder M."/>
            <person name="Bloem J."/>
            <person name="Labutti K."/>
            <person name="Salamov A."/>
            <person name="Andreopoulos B."/>
            <person name="Baker S."/>
            <person name="Barry K."/>
            <person name="Bills G."/>
            <person name="Bluhm B."/>
            <person name="Cannon C."/>
            <person name="Castanera R."/>
            <person name="Culley D."/>
            <person name="Daum C."/>
            <person name="Ezra D."/>
            <person name="Gonzalez J."/>
            <person name="Henrissat B."/>
            <person name="Kuo A."/>
            <person name="Liang C."/>
            <person name="Lipzen A."/>
            <person name="Lutzoni F."/>
            <person name="Magnuson J."/>
            <person name="Mondo S."/>
            <person name="Nolan M."/>
            <person name="Ohm R."/>
            <person name="Pangilinan J."/>
            <person name="Park H.-J."/>
            <person name="Ramirez L."/>
            <person name="Alfaro M."/>
            <person name="Sun H."/>
            <person name="Tritt A."/>
            <person name="Yoshinaga Y."/>
            <person name="Zwiers L.-H."/>
            <person name="Turgeon B."/>
            <person name="Goodwin S."/>
            <person name="Spatafora J."/>
            <person name="Crous P."/>
            <person name="Grigoriev I."/>
        </authorList>
    </citation>
    <scope>NUCLEOTIDE SEQUENCE</scope>
    <source>
        <strain evidence="3">CBS 133067</strain>
    </source>
</reference>
<organism evidence="3 4">
    <name type="scientific">Rhizodiscina lignyota</name>
    <dbReference type="NCBI Taxonomy" id="1504668"/>
    <lineage>
        <taxon>Eukaryota</taxon>
        <taxon>Fungi</taxon>
        <taxon>Dikarya</taxon>
        <taxon>Ascomycota</taxon>
        <taxon>Pezizomycotina</taxon>
        <taxon>Dothideomycetes</taxon>
        <taxon>Pleosporomycetidae</taxon>
        <taxon>Aulographales</taxon>
        <taxon>Rhizodiscinaceae</taxon>
        <taxon>Rhizodiscina</taxon>
    </lineage>
</organism>
<dbReference type="Pfam" id="PF11790">
    <property type="entry name" value="Glyco_hydro_cc"/>
    <property type="match status" value="1"/>
</dbReference>
<dbReference type="GO" id="GO:0071966">
    <property type="term" value="P:fungal-type cell wall polysaccharide metabolic process"/>
    <property type="evidence" value="ECO:0007669"/>
    <property type="project" value="TreeGrafter"/>
</dbReference>
<evidence type="ECO:0000313" key="3">
    <source>
        <dbReference type="EMBL" id="KAF2101962.1"/>
    </source>
</evidence>
<keyword evidence="4" id="KW-1185">Reference proteome</keyword>
<dbReference type="PANTHER" id="PTHR34154:SF3">
    <property type="entry name" value="ALKALI-SENSITIVE LINKAGE PROTEIN 1"/>
    <property type="match status" value="1"/>
</dbReference>
<dbReference type="InterPro" id="IPR017853">
    <property type="entry name" value="GH"/>
</dbReference>
<dbReference type="PANTHER" id="PTHR34154">
    <property type="entry name" value="ALKALI-SENSITIVE LINKAGE PROTEIN 1"/>
    <property type="match status" value="1"/>
</dbReference>
<dbReference type="SUPFAM" id="SSF51445">
    <property type="entry name" value="(Trans)glycosidases"/>
    <property type="match status" value="1"/>
</dbReference>
<dbReference type="OrthoDB" id="43654at2759"/>
<evidence type="ECO:0000313" key="4">
    <source>
        <dbReference type="Proteomes" id="UP000799772"/>
    </source>
</evidence>
<evidence type="ECO:0000256" key="1">
    <source>
        <dbReference type="SAM" id="SignalP"/>
    </source>
</evidence>
<dbReference type="Proteomes" id="UP000799772">
    <property type="component" value="Unassembled WGS sequence"/>
</dbReference>
<keyword evidence="1" id="KW-0732">Signal</keyword>